<sequence>MKIVLVDDERSVLRGLQHIMAKHCTGHEIVGTAQSAEEALHVLKATEAEIVITDVMMPGMNGIELTRELSKLYPHLYLVILSGHAEFEFVREAMRCGAIDYLLKPCHYQTVIDLLDKIKDKAADKETENVKSSHKQLLEKLIKGSIELPESWAVQPEMQMAVFSCHETLDARLEEQITYRLLHGNIERGALDSVIYEGKCVVLYRGMMDPSHVKELLNECRLAMRKQNRTVVAGYHRFHGASKTVELAYEVCLRYCDFLAFNEYSAVMDNDMYQEQLKQLEPFAISEYFSGYKVGSYYALGDAKKLRYYIESLLQQLQRVHGRLEPLRLKRELLSELIYLEHVLKDHRVDPFFGSQIDYVQEMKGIGNYKELLGWLKTYFMSAIMTMNDENHNPHYIQSAIRYMEMNYMKDLTLKEVADAVYLNAWYFSSQFKKYTHVTFSEYINLIRIRIAKEFLRQKDLKVYQVAEMVGFQDAAYFSTVFKGIEHMSPKEFQQSFLISNNS</sequence>
<dbReference type="SUPFAM" id="SSF46689">
    <property type="entry name" value="Homeodomain-like"/>
    <property type="match status" value="2"/>
</dbReference>
<accession>A0ABS5CB14</accession>
<evidence type="ECO:0000256" key="4">
    <source>
        <dbReference type="PROSITE-ProRule" id="PRU00169"/>
    </source>
</evidence>
<dbReference type="InterPro" id="IPR018060">
    <property type="entry name" value="HTH_AraC"/>
</dbReference>
<dbReference type="Proteomes" id="UP000673394">
    <property type="component" value="Unassembled WGS sequence"/>
</dbReference>
<keyword evidence="3" id="KW-0804">Transcription</keyword>
<reference evidence="7 8" key="1">
    <citation type="submission" date="2021-04" db="EMBL/GenBank/DDBJ databases">
        <title>Paenibacillus sp. DLE-14 whole genome sequence.</title>
        <authorList>
            <person name="Ham Y.J."/>
        </authorList>
    </citation>
    <scope>NUCLEOTIDE SEQUENCE [LARGE SCALE GENOMIC DNA]</scope>
    <source>
        <strain evidence="7 8">DLE-14</strain>
    </source>
</reference>
<dbReference type="PROSITE" id="PS01124">
    <property type="entry name" value="HTH_ARAC_FAMILY_2"/>
    <property type="match status" value="1"/>
</dbReference>
<dbReference type="PANTHER" id="PTHR43280">
    <property type="entry name" value="ARAC-FAMILY TRANSCRIPTIONAL REGULATOR"/>
    <property type="match status" value="1"/>
</dbReference>
<dbReference type="Pfam" id="PF12833">
    <property type="entry name" value="HTH_18"/>
    <property type="match status" value="1"/>
</dbReference>
<evidence type="ECO:0000313" key="8">
    <source>
        <dbReference type="Proteomes" id="UP000673394"/>
    </source>
</evidence>
<feature type="domain" description="HTH araC/xylS-type" evidence="5">
    <location>
        <begin position="398"/>
        <end position="496"/>
    </location>
</feature>
<protein>
    <submittedName>
        <fullName evidence="7">Response regulator</fullName>
    </submittedName>
</protein>
<dbReference type="SMART" id="SM00342">
    <property type="entry name" value="HTH_ARAC"/>
    <property type="match status" value="1"/>
</dbReference>
<dbReference type="Gene3D" id="3.40.50.2300">
    <property type="match status" value="1"/>
</dbReference>
<keyword evidence="4" id="KW-0597">Phosphoprotein</keyword>
<evidence type="ECO:0000259" key="5">
    <source>
        <dbReference type="PROSITE" id="PS01124"/>
    </source>
</evidence>
<evidence type="ECO:0000259" key="6">
    <source>
        <dbReference type="PROSITE" id="PS50110"/>
    </source>
</evidence>
<evidence type="ECO:0000256" key="3">
    <source>
        <dbReference type="ARBA" id="ARBA00023163"/>
    </source>
</evidence>
<dbReference type="EMBL" id="JAGKSP010000003">
    <property type="protein sequence ID" value="MBP3963176.1"/>
    <property type="molecule type" value="Genomic_DNA"/>
</dbReference>
<keyword evidence="2" id="KW-0238">DNA-binding</keyword>
<dbReference type="InterPro" id="IPR009057">
    <property type="entry name" value="Homeodomain-like_sf"/>
</dbReference>
<evidence type="ECO:0000313" key="7">
    <source>
        <dbReference type="EMBL" id="MBP3963176.1"/>
    </source>
</evidence>
<dbReference type="RefSeq" id="WP_210658066.1">
    <property type="nucleotide sequence ID" value="NZ_JAGKSP010000003.1"/>
</dbReference>
<comment type="caution">
    <text evidence="7">The sequence shown here is derived from an EMBL/GenBank/DDBJ whole genome shotgun (WGS) entry which is preliminary data.</text>
</comment>
<dbReference type="CDD" id="cd17536">
    <property type="entry name" value="REC_YesN-like"/>
    <property type="match status" value="1"/>
</dbReference>
<gene>
    <name evidence="7" type="ORF">I8J30_10735</name>
</gene>
<name>A0ABS5CB14_9BACL</name>
<evidence type="ECO:0000256" key="2">
    <source>
        <dbReference type="ARBA" id="ARBA00023125"/>
    </source>
</evidence>
<dbReference type="PROSITE" id="PS50110">
    <property type="entry name" value="RESPONSE_REGULATORY"/>
    <property type="match status" value="1"/>
</dbReference>
<dbReference type="Gene3D" id="1.10.10.60">
    <property type="entry name" value="Homeodomain-like"/>
    <property type="match status" value="2"/>
</dbReference>
<keyword evidence="1" id="KW-0805">Transcription regulation</keyword>
<dbReference type="InterPro" id="IPR011006">
    <property type="entry name" value="CheY-like_superfamily"/>
</dbReference>
<feature type="modified residue" description="4-aspartylphosphate" evidence="4">
    <location>
        <position position="54"/>
    </location>
</feature>
<dbReference type="InterPro" id="IPR001789">
    <property type="entry name" value="Sig_transdc_resp-reg_receiver"/>
</dbReference>
<dbReference type="PANTHER" id="PTHR43280:SF28">
    <property type="entry name" value="HTH-TYPE TRANSCRIPTIONAL ACTIVATOR RHAS"/>
    <property type="match status" value="1"/>
</dbReference>
<keyword evidence="8" id="KW-1185">Reference proteome</keyword>
<proteinExistence type="predicted"/>
<evidence type="ECO:0000256" key="1">
    <source>
        <dbReference type="ARBA" id="ARBA00023015"/>
    </source>
</evidence>
<dbReference type="SUPFAM" id="SSF52172">
    <property type="entry name" value="CheY-like"/>
    <property type="match status" value="1"/>
</dbReference>
<organism evidence="7 8">
    <name type="scientific">Paenibacillus lignilyticus</name>
    <dbReference type="NCBI Taxonomy" id="1172615"/>
    <lineage>
        <taxon>Bacteria</taxon>
        <taxon>Bacillati</taxon>
        <taxon>Bacillota</taxon>
        <taxon>Bacilli</taxon>
        <taxon>Bacillales</taxon>
        <taxon>Paenibacillaceae</taxon>
        <taxon>Paenibacillus</taxon>
    </lineage>
</organism>
<dbReference type="Pfam" id="PF00072">
    <property type="entry name" value="Response_reg"/>
    <property type="match status" value="1"/>
</dbReference>
<feature type="domain" description="Response regulatory" evidence="6">
    <location>
        <begin position="2"/>
        <end position="119"/>
    </location>
</feature>
<dbReference type="SMART" id="SM00448">
    <property type="entry name" value="REC"/>
    <property type="match status" value="1"/>
</dbReference>